<evidence type="ECO:0000313" key="1">
    <source>
        <dbReference type="EMBL" id="ORY97967.1"/>
    </source>
</evidence>
<evidence type="ECO:0000313" key="2">
    <source>
        <dbReference type="Proteomes" id="UP000242180"/>
    </source>
</evidence>
<gene>
    <name evidence="1" type="ORF">BCR43DRAFT_490635</name>
</gene>
<protein>
    <submittedName>
        <fullName evidence="1">Uncharacterized protein</fullName>
    </submittedName>
</protein>
<name>A0A1X2HGB7_SYNRA</name>
<dbReference type="InParanoid" id="A0A1X2HGB7"/>
<reference evidence="1 2" key="1">
    <citation type="submission" date="2016-07" db="EMBL/GenBank/DDBJ databases">
        <title>Pervasive Adenine N6-methylation of Active Genes in Fungi.</title>
        <authorList>
            <consortium name="DOE Joint Genome Institute"/>
            <person name="Mondo S.J."/>
            <person name="Dannebaum R.O."/>
            <person name="Kuo R.C."/>
            <person name="Labutti K."/>
            <person name="Haridas S."/>
            <person name="Kuo A."/>
            <person name="Salamov A."/>
            <person name="Ahrendt S.R."/>
            <person name="Lipzen A."/>
            <person name="Sullivan W."/>
            <person name="Andreopoulos W.B."/>
            <person name="Clum A."/>
            <person name="Lindquist E."/>
            <person name="Daum C."/>
            <person name="Ramamoorthy G.K."/>
            <person name="Gryganskyi A."/>
            <person name="Culley D."/>
            <person name="Magnuson J.K."/>
            <person name="James T.Y."/>
            <person name="O'Malley M.A."/>
            <person name="Stajich J.E."/>
            <person name="Spatafora J.W."/>
            <person name="Visel A."/>
            <person name="Grigoriev I.V."/>
        </authorList>
    </citation>
    <scope>NUCLEOTIDE SEQUENCE [LARGE SCALE GENOMIC DNA]</scope>
    <source>
        <strain evidence="1 2">NRRL 2496</strain>
    </source>
</reference>
<feature type="non-terminal residue" evidence="1">
    <location>
        <position position="82"/>
    </location>
</feature>
<organism evidence="1 2">
    <name type="scientific">Syncephalastrum racemosum</name>
    <name type="common">Filamentous fungus</name>
    <dbReference type="NCBI Taxonomy" id="13706"/>
    <lineage>
        <taxon>Eukaryota</taxon>
        <taxon>Fungi</taxon>
        <taxon>Fungi incertae sedis</taxon>
        <taxon>Mucoromycota</taxon>
        <taxon>Mucoromycotina</taxon>
        <taxon>Mucoromycetes</taxon>
        <taxon>Mucorales</taxon>
        <taxon>Syncephalastraceae</taxon>
        <taxon>Syncephalastrum</taxon>
    </lineage>
</organism>
<proteinExistence type="predicted"/>
<keyword evidence="2" id="KW-1185">Reference proteome</keyword>
<dbReference type="EMBL" id="MCGN01000004">
    <property type="protein sequence ID" value="ORY97967.1"/>
    <property type="molecule type" value="Genomic_DNA"/>
</dbReference>
<dbReference type="AlphaFoldDB" id="A0A1X2HGB7"/>
<dbReference type="Proteomes" id="UP000242180">
    <property type="component" value="Unassembled WGS sequence"/>
</dbReference>
<comment type="caution">
    <text evidence="1">The sequence shown here is derived from an EMBL/GenBank/DDBJ whole genome shotgun (WGS) entry which is preliminary data.</text>
</comment>
<sequence length="82" mass="9310">MMDVSRLLYLCKCSCALFSFSLSFLIFDAVTWKECPAGIFLQTGSFPRYNRWPFGNPIEKACFAQCSACVPSRLVRLQLCIV</sequence>
<accession>A0A1X2HGB7</accession>